<feature type="region of interest" description="Disordered" evidence="1">
    <location>
        <begin position="125"/>
        <end position="146"/>
    </location>
</feature>
<proteinExistence type="predicted"/>
<feature type="compositionally biased region" description="Basic and acidic residues" evidence="1">
    <location>
        <begin position="39"/>
        <end position="48"/>
    </location>
</feature>
<evidence type="ECO:0000313" key="3">
    <source>
        <dbReference type="Proteomes" id="UP000094243"/>
    </source>
</evidence>
<evidence type="ECO:0000313" key="2">
    <source>
        <dbReference type="EMBL" id="ODQ96602.1"/>
    </source>
</evidence>
<dbReference type="RefSeq" id="WP_069403182.1">
    <property type="nucleotide sequence ID" value="NZ_MIGZ01000001.1"/>
</dbReference>
<gene>
    <name evidence="2" type="ORF">BHQ17_00050</name>
</gene>
<organism evidence="2 3">
    <name type="scientific">Mycolicibacterium holsaticum</name>
    <dbReference type="NCBI Taxonomy" id="152142"/>
    <lineage>
        <taxon>Bacteria</taxon>
        <taxon>Bacillati</taxon>
        <taxon>Actinomycetota</taxon>
        <taxon>Actinomycetes</taxon>
        <taxon>Mycobacteriales</taxon>
        <taxon>Mycobacteriaceae</taxon>
        <taxon>Mycolicibacterium</taxon>
    </lineage>
</organism>
<dbReference type="AlphaFoldDB" id="A0A1E3S4K5"/>
<dbReference type="EMBL" id="MIGZ01000001">
    <property type="protein sequence ID" value="ODQ96602.1"/>
    <property type="molecule type" value="Genomic_DNA"/>
</dbReference>
<protein>
    <submittedName>
        <fullName evidence="2">Uncharacterized protein</fullName>
    </submittedName>
</protein>
<accession>A0A1E3S4K5</accession>
<dbReference type="Proteomes" id="UP000094243">
    <property type="component" value="Unassembled WGS sequence"/>
</dbReference>
<reference evidence="3" key="1">
    <citation type="submission" date="2016-09" db="EMBL/GenBank/DDBJ databases">
        <authorList>
            <person name="Greninger A.L."/>
            <person name="Jerome K.R."/>
            <person name="Mcnair B."/>
            <person name="Wallis C."/>
            <person name="Fang F."/>
        </authorList>
    </citation>
    <scope>NUCLEOTIDE SEQUENCE [LARGE SCALE GENOMIC DNA]</scope>
    <source>
        <strain evidence="3">M7</strain>
    </source>
</reference>
<name>A0A1E3S4K5_9MYCO</name>
<dbReference type="OrthoDB" id="3831049at2"/>
<comment type="caution">
    <text evidence="2">The sequence shown here is derived from an EMBL/GenBank/DDBJ whole genome shotgun (WGS) entry which is preliminary data.</text>
</comment>
<keyword evidence="3" id="KW-1185">Reference proteome</keyword>
<evidence type="ECO:0000256" key="1">
    <source>
        <dbReference type="SAM" id="MobiDB-lite"/>
    </source>
</evidence>
<feature type="region of interest" description="Disordered" evidence="1">
    <location>
        <begin position="1"/>
        <end position="48"/>
    </location>
</feature>
<sequence>MTRENSPESTQGDETASGDITGPETEESPAEGNAGGNNDESRDGAVFDREYVEKLRKESAGYRDRAKTAESRLDELSKLLWAERVKATGKVENPAEIPYNPDIIDNIDAINEAIDGAINERPYIRSRRPSGDIGQGNKGDKPPVGWEALRVV</sequence>